<dbReference type="Proteomes" id="UP000196074">
    <property type="component" value="Unassembled WGS sequence"/>
</dbReference>
<organism evidence="1 2">
    <name type="scientific">Enterococcus cecorum</name>
    <dbReference type="NCBI Taxonomy" id="44008"/>
    <lineage>
        <taxon>Bacteria</taxon>
        <taxon>Bacillati</taxon>
        <taxon>Bacillota</taxon>
        <taxon>Bacilli</taxon>
        <taxon>Lactobacillales</taxon>
        <taxon>Enterococcaceae</taxon>
        <taxon>Enterococcus</taxon>
    </lineage>
</organism>
<evidence type="ECO:0000313" key="2">
    <source>
        <dbReference type="Proteomes" id="UP000196074"/>
    </source>
</evidence>
<dbReference type="AlphaFoldDB" id="A0A1Y4QX00"/>
<protein>
    <submittedName>
        <fullName evidence="1">Uncharacterized protein</fullName>
    </submittedName>
</protein>
<name>A0A1Y4QX00_9ENTE</name>
<sequence>MKLEVEVSVEEYNSIAEIVYCMNFLLPEKISIENYINLLIQQEIDLQNIYENLIFKIENKI</sequence>
<proteinExistence type="predicted"/>
<reference evidence="2" key="1">
    <citation type="submission" date="2017-04" db="EMBL/GenBank/DDBJ databases">
        <title>Function of individual gut microbiota members based on whole genome sequencing of pure cultures obtained from chicken caecum.</title>
        <authorList>
            <person name="Medvecky M."/>
            <person name="Cejkova D."/>
            <person name="Polansky O."/>
            <person name="Karasova D."/>
            <person name="Kubasova T."/>
            <person name="Cizek A."/>
            <person name="Rychlik I."/>
        </authorList>
    </citation>
    <scope>NUCLEOTIDE SEQUENCE [LARGE SCALE GENOMIC DNA]</scope>
    <source>
        <strain evidence="2">An144</strain>
    </source>
</reference>
<gene>
    <name evidence="1" type="ORF">B5E88_08260</name>
</gene>
<dbReference type="EMBL" id="NFLC01000015">
    <property type="protein sequence ID" value="OUQ09876.1"/>
    <property type="molecule type" value="Genomic_DNA"/>
</dbReference>
<accession>A0A1Y4QX00</accession>
<dbReference type="RefSeq" id="WP_047242319.1">
    <property type="nucleotide sequence ID" value="NZ_CP144495.1"/>
</dbReference>
<evidence type="ECO:0000313" key="1">
    <source>
        <dbReference type="EMBL" id="OUQ09876.1"/>
    </source>
</evidence>
<comment type="caution">
    <text evidence="1">The sequence shown here is derived from an EMBL/GenBank/DDBJ whole genome shotgun (WGS) entry which is preliminary data.</text>
</comment>